<gene>
    <name evidence="1" type="ORF">Pmani_010238</name>
</gene>
<dbReference type="AlphaFoldDB" id="A0AAE1UH07"/>
<organism evidence="1 2">
    <name type="scientific">Petrolisthes manimaculis</name>
    <dbReference type="NCBI Taxonomy" id="1843537"/>
    <lineage>
        <taxon>Eukaryota</taxon>
        <taxon>Metazoa</taxon>
        <taxon>Ecdysozoa</taxon>
        <taxon>Arthropoda</taxon>
        <taxon>Crustacea</taxon>
        <taxon>Multicrustacea</taxon>
        <taxon>Malacostraca</taxon>
        <taxon>Eumalacostraca</taxon>
        <taxon>Eucarida</taxon>
        <taxon>Decapoda</taxon>
        <taxon>Pleocyemata</taxon>
        <taxon>Anomura</taxon>
        <taxon>Galatheoidea</taxon>
        <taxon>Porcellanidae</taxon>
        <taxon>Petrolisthes</taxon>
    </lineage>
</organism>
<evidence type="ECO:0000313" key="2">
    <source>
        <dbReference type="Proteomes" id="UP001292094"/>
    </source>
</evidence>
<protein>
    <submittedName>
        <fullName evidence="1">Uncharacterized protein</fullName>
    </submittedName>
</protein>
<accession>A0AAE1UH07</accession>
<comment type="caution">
    <text evidence="1">The sequence shown here is derived from an EMBL/GenBank/DDBJ whole genome shotgun (WGS) entry which is preliminary data.</text>
</comment>
<reference evidence="1" key="1">
    <citation type="submission" date="2023-11" db="EMBL/GenBank/DDBJ databases">
        <title>Genome assemblies of two species of porcelain crab, Petrolisthes cinctipes and Petrolisthes manimaculis (Anomura: Porcellanidae).</title>
        <authorList>
            <person name="Angst P."/>
        </authorList>
    </citation>
    <scope>NUCLEOTIDE SEQUENCE</scope>
    <source>
        <strain evidence="1">PB745_02</strain>
        <tissue evidence="1">Gill</tissue>
    </source>
</reference>
<keyword evidence="2" id="KW-1185">Reference proteome</keyword>
<dbReference type="EMBL" id="JAWZYT010000798">
    <property type="protein sequence ID" value="KAK4318815.1"/>
    <property type="molecule type" value="Genomic_DNA"/>
</dbReference>
<sequence>MRGETVVGACCGLEEEPHMTRVVFRHVVWWVVVERGGIHESTADYPYSFPAIPLSYPAANVYLSILGEQESENVGKFADEIDERNMGVVGPMTRPTIAFAVFRVLRDVVRVQALTEEGYRLKRPINLLKR</sequence>
<evidence type="ECO:0000313" key="1">
    <source>
        <dbReference type="EMBL" id="KAK4318815.1"/>
    </source>
</evidence>
<name>A0AAE1UH07_9EUCA</name>
<proteinExistence type="predicted"/>
<dbReference type="Proteomes" id="UP001292094">
    <property type="component" value="Unassembled WGS sequence"/>
</dbReference>